<keyword evidence="6" id="KW-1185">Reference proteome</keyword>
<sequence>MPCSAVTLSLATITGIIATALLAIAFSTDNWLYTEVKRAQIQEPFQAIGIPRRAHFSLAQRVLNLVLNFYAQTNTELT</sequence>
<dbReference type="PANTHER" id="PTHR21215">
    <property type="entry name" value="LD36024P"/>
    <property type="match status" value="1"/>
</dbReference>
<evidence type="ECO:0000256" key="3">
    <source>
        <dbReference type="ARBA" id="ARBA00022989"/>
    </source>
</evidence>
<dbReference type="Pfam" id="PF13903">
    <property type="entry name" value="Claudin_2"/>
    <property type="match status" value="1"/>
</dbReference>
<keyword evidence="4" id="KW-0472">Membrane</keyword>
<keyword evidence="2" id="KW-0812">Transmembrane</keyword>
<evidence type="ECO:0000256" key="2">
    <source>
        <dbReference type="ARBA" id="ARBA00022692"/>
    </source>
</evidence>
<protein>
    <submittedName>
        <fullName evidence="5">Uncharacterized protein</fullName>
    </submittedName>
</protein>
<proteinExistence type="predicted"/>
<gene>
    <name evidence="5" type="ORF">KQX54_001953</name>
</gene>
<accession>A0AAV7IWL7</accession>
<organism evidence="5 6">
    <name type="scientific">Cotesia glomerata</name>
    <name type="common">Lepidopteran parasitic wasp</name>
    <name type="synonym">Apanteles glomeratus</name>
    <dbReference type="NCBI Taxonomy" id="32391"/>
    <lineage>
        <taxon>Eukaryota</taxon>
        <taxon>Metazoa</taxon>
        <taxon>Ecdysozoa</taxon>
        <taxon>Arthropoda</taxon>
        <taxon>Hexapoda</taxon>
        <taxon>Insecta</taxon>
        <taxon>Pterygota</taxon>
        <taxon>Neoptera</taxon>
        <taxon>Endopterygota</taxon>
        <taxon>Hymenoptera</taxon>
        <taxon>Apocrita</taxon>
        <taxon>Ichneumonoidea</taxon>
        <taxon>Braconidae</taxon>
        <taxon>Microgastrinae</taxon>
        <taxon>Cotesia</taxon>
    </lineage>
</organism>
<dbReference type="GO" id="GO:0016020">
    <property type="term" value="C:membrane"/>
    <property type="evidence" value="ECO:0007669"/>
    <property type="project" value="UniProtKB-SubCell"/>
</dbReference>
<comment type="subcellular location">
    <subcellularLocation>
        <location evidence="1">Membrane</location>
        <topology evidence="1">Multi-pass membrane protein</topology>
    </subcellularLocation>
</comment>
<evidence type="ECO:0000313" key="5">
    <source>
        <dbReference type="EMBL" id="KAH0560149.1"/>
    </source>
</evidence>
<evidence type="ECO:0000313" key="6">
    <source>
        <dbReference type="Proteomes" id="UP000826195"/>
    </source>
</evidence>
<dbReference type="PANTHER" id="PTHR21215:SF0">
    <property type="entry name" value="LD36024P"/>
    <property type="match status" value="1"/>
</dbReference>
<dbReference type="InterPro" id="IPR004031">
    <property type="entry name" value="PMP22/EMP/MP20/Claudin"/>
</dbReference>
<dbReference type="Proteomes" id="UP000826195">
    <property type="component" value="Unassembled WGS sequence"/>
</dbReference>
<dbReference type="AlphaFoldDB" id="A0AAV7IWL7"/>
<evidence type="ECO:0000256" key="4">
    <source>
        <dbReference type="ARBA" id="ARBA00023136"/>
    </source>
</evidence>
<evidence type="ECO:0000256" key="1">
    <source>
        <dbReference type="ARBA" id="ARBA00004141"/>
    </source>
</evidence>
<dbReference type="Gene3D" id="1.20.140.150">
    <property type="match status" value="1"/>
</dbReference>
<comment type="caution">
    <text evidence="5">The sequence shown here is derived from an EMBL/GenBank/DDBJ whole genome shotgun (WGS) entry which is preliminary data.</text>
</comment>
<reference evidence="5 6" key="1">
    <citation type="journal article" date="2021" name="J. Hered.">
        <title>A chromosome-level genome assembly of the parasitoid wasp, Cotesia glomerata (Hymenoptera: Braconidae).</title>
        <authorList>
            <person name="Pinto B.J."/>
            <person name="Weis J.J."/>
            <person name="Gamble T."/>
            <person name="Ode P.J."/>
            <person name="Paul R."/>
            <person name="Zaspel J.M."/>
        </authorList>
    </citation>
    <scope>NUCLEOTIDE SEQUENCE [LARGE SCALE GENOMIC DNA]</scope>
    <source>
        <strain evidence="5">CgM1</strain>
    </source>
</reference>
<dbReference type="EMBL" id="JAHXZJ010000374">
    <property type="protein sequence ID" value="KAH0560149.1"/>
    <property type="molecule type" value="Genomic_DNA"/>
</dbReference>
<name>A0AAV7IWL7_COTGL</name>
<keyword evidence="3" id="KW-1133">Transmembrane helix</keyword>